<dbReference type="SUPFAM" id="SSF55424">
    <property type="entry name" value="FAD/NAD-linked reductases, dimerisation (C-terminal) domain"/>
    <property type="match status" value="1"/>
</dbReference>
<dbReference type="Pfam" id="PF02852">
    <property type="entry name" value="Pyr_redox_dim"/>
    <property type="match status" value="1"/>
</dbReference>
<dbReference type="NCBIfam" id="NF005884">
    <property type="entry name" value="PRK07846.1"/>
    <property type="match status" value="1"/>
</dbReference>
<keyword evidence="7" id="KW-1015">Disulfide bond</keyword>
<dbReference type="PRINTS" id="PR00368">
    <property type="entry name" value="FADPNR"/>
</dbReference>
<evidence type="ECO:0000256" key="1">
    <source>
        <dbReference type="ARBA" id="ARBA00001974"/>
    </source>
</evidence>
<evidence type="ECO:0000313" key="13">
    <source>
        <dbReference type="Proteomes" id="UP000749311"/>
    </source>
</evidence>
<protein>
    <submittedName>
        <fullName evidence="12">Mycothione reductase</fullName>
        <ecNumber evidence="12">1.8.1.15</ecNumber>
    </submittedName>
</protein>
<organism evidence="12 13">
    <name type="scientific">Brooklawnia cerclae</name>
    <dbReference type="NCBI Taxonomy" id="349934"/>
    <lineage>
        <taxon>Bacteria</taxon>
        <taxon>Bacillati</taxon>
        <taxon>Actinomycetota</taxon>
        <taxon>Actinomycetes</taxon>
        <taxon>Propionibacteriales</taxon>
        <taxon>Propionibacteriaceae</taxon>
        <taxon>Brooklawnia</taxon>
    </lineage>
</organism>
<dbReference type="InterPro" id="IPR004099">
    <property type="entry name" value="Pyr_nucl-diS_OxRdtase_dimer"/>
</dbReference>
<dbReference type="EMBL" id="JAAMOZ010000001">
    <property type="protein sequence ID" value="NIH55601.1"/>
    <property type="molecule type" value="Genomic_DNA"/>
</dbReference>
<dbReference type="PRINTS" id="PR00411">
    <property type="entry name" value="PNDRDTASEI"/>
</dbReference>
<evidence type="ECO:0000256" key="9">
    <source>
        <dbReference type="RuleBase" id="RU003691"/>
    </source>
</evidence>
<comment type="cofactor">
    <cofactor evidence="1">
        <name>FAD</name>
        <dbReference type="ChEBI" id="CHEBI:57692"/>
    </cofactor>
</comment>
<dbReference type="Proteomes" id="UP000749311">
    <property type="component" value="Unassembled WGS sequence"/>
</dbReference>
<evidence type="ECO:0000256" key="3">
    <source>
        <dbReference type="ARBA" id="ARBA00022630"/>
    </source>
</evidence>
<keyword evidence="5" id="KW-0521">NADP</keyword>
<evidence type="ECO:0000256" key="4">
    <source>
        <dbReference type="ARBA" id="ARBA00022827"/>
    </source>
</evidence>
<dbReference type="Pfam" id="PF07992">
    <property type="entry name" value="Pyr_redox_2"/>
    <property type="match status" value="1"/>
</dbReference>
<dbReference type="GO" id="GO:0050627">
    <property type="term" value="F:mycothione reductase [NAD(P)H] activity"/>
    <property type="evidence" value="ECO:0007669"/>
    <property type="project" value="UniProtKB-EC"/>
</dbReference>
<dbReference type="InterPro" id="IPR012999">
    <property type="entry name" value="Pyr_OxRdtase_I_AS"/>
</dbReference>
<dbReference type="PIRSF" id="PIRSF000350">
    <property type="entry name" value="Mercury_reductase_MerA"/>
    <property type="match status" value="1"/>
</dbReference>
<keyword evidence="13" id="KW-1185">Reference proteome</keyword>
<dbReference type="InterPro" id="IPR023753">
    <property type="entry name" value="FAD/NAD-binding_dom"/>
</dbReference>
<feature type="domain" description="Pyridine nucleotide-disulphide oxidoreductase dimerisation" evidence="10">
    <location>
        <begin position="363"/>
        <end position="472"/>
    </location>
</feature>
<evidence type="ECO:0000256" key="2">
    <source>
        <dbReference type="ARBA" id="ARBA00007532"/>
    </source>
</evidence>
<comment type="caution">
    <text evidence="12">The sequence shown here is derived from an EMBL/GenBank/DDBJ whole genome shotgun (WGS) entry which is preliminary data.</text>
</comment>
<keyword evidence="6 9" id="KW-0560">Oxidoreductase</keyword>
<dbReference type="PANTHER" id="PTHR43014:SF5">
    <property type="entry name" value="GLUTATHIONE REDUCTASE (NADPH)"/>
    <property type="match status" value="1"/>
</dbReference>
<name>A0ABX0SG45_9ACTN</name>
<proteinExistence type="inferred from homology"/>
<accession>A0ABX0SG45</accession>
<evidence type="ECO:0000259" key="10">
    <source>
        <dbReference type="Pfam" id="PF02852"/>
    </source>
</evidence>
<dbReference type="RefSeq" id="WP_341769997.1">
    <property type="nucleotide sequence ID" value="NZ_BAAAOO010000012.1"/>
</dbReference>
<gene>
    <name evidence="12" type="ORF">FB473_000246</name>
</gene>
<dbReference type="InterPro" id="IPR036188">
    <property type="entry name" value="FAD/NAD-bd_sf"/>
</dbReference>
<sequence length="494" mass="52015">MGTSAREGNRVGHVDLAIIGSGSGLSLIDDDIDGWRIALIDNGVGPTDAFGGTCLNAGCIPTKMLAMPARYAVAPAQARAVDVNLSFRGADFAALQARVFGRTDAIAASGLAGLVARPNVSVLHGAATFIDAHTLHVAGQTFTADRIVLAAGSRPRLLDAPGFDEPYLGAFVHTSESIMRVPQLPKRLIIIGGGTEAVEFGHIFSGLGSQVAIIARRDSLLRAFDPDVAAAVTAALGERVVLRLNQQATGLEPDDDGGVVLTTQDPDGIEYSYAADAVLVCAGRIPNGDQLHLERAGVEVDDEGFVRTDEHLRTTAAHIWALGDICNRHMLKHLANAQARVVKRNLLAERDGGALVASDERFVPQGVFGLPEVATVGATAAELERAGTPFVAYTHKYGWTAYGWAIADENHFVKLLGDPESGRLLGAHIVGPEATSLIQPLIQGMSFGQDASTIARGQYWIHPAPTEVVENALLGLDRAIAEHRRAGEAPGTAI</sequence>
<dbReference type="PROSITE" id="PS00076">
    <property type="entry name" value="PYRIDINE_REDOX_1"/>
    <property type="match status" value="1"/>
</dbReference>
<reference evidence="12 13" key="1">
    <citation type="submission" date="2020-02" db="EMBL/GenBank/DDBJ databases">
        <title>Sequencing the genomes of 1000 actinobacteria strains.</title>
        <authorList>
            <person name="Klenk H.-P."/>
        </authorList>
    </citation>
    <scope>NUCLEOTIDE SEQUENCE [LARGE SCALE GENOMIC DNA]</scope>
    <source>
        <strain evidence="12 13">DSM 19609</strain>
    </source>
</reference>
<evidence type="ECO:0000256" key="6">
    <source>
        <dbReference type="ARBA" id="ARBA00023002"/>
    </source>
</evidence>
<dbReference type="PANTHER" id="PTHR43014">
    <property type="entry name" value="MERCURIC REDUCTASE"/>
    <property type="match status" value="1"/>
</dbReference>
<dbReference type="Gene3D" id="3.50.50.60">
    <property type="entry name" value="FAD/NAD(P)-binding domain"/>
    <property type="match status" value="2"/>
</dbReference>
<keyword evidence="3 9" id="KW-0285">Flavoprotein</keyword>
<evidence type="ECO:0000256" key="7">
    <source>
        <dbReference type="ARBA" id="ARBA00023157"/>
    </source>
</evidence>
<dbReference type="EC" id="1.8.1.15" evidence="12"/>
<evidence type="ECO:0000256" key="8">
    <source>
        <dbReference type="ARBA" id="ARBA00023284"/>
    </source>
</evidence>
<dbReference type="InterPro" id="IPR001100">
    <property type="entry name" value="Pyr_nuc-diS_OxRdtase"/>
</dbReference>
<evidence type="ECO:0000313" key="12">
    <source>
        <dbReference type="EMBL" id="NIH55601.1"/>
    </source>
</evidence>
<dbReference type="InterPro" id="IPR016156">
    <property type="entry name" value="FAD/NAD-linked_Rdtase_dimer_sf"/>
</dbReference>
<keyword evidence="4 9" id="KW-0274">FAD</keyword>
<evidence type="ECO:0000256" key="5">
    <source>
        <dbReference type="ARBA" id="ARBA00022857"/>
    </source>
</evidence>
<keyword evidence="8 9" id="KW-0676">Redox-active center</keyword>
<evidence type="ECO:0000259" key="11">
    <source>
        <dbReference type="Pfam" id="PF07992"/>
    </source>
</evidence>
<comment type="similarity">
    <text evidence="2 9">Belongs to the class-I pyridine nucleotide-disulfide oxidoreductase family.</text>
</comment>
<feature type="domain" description="FAD/NAD(P)-binding" evidence="11">
    <location>
        <begin position="15"/>
        <end position="339"/>
    </location>
</feature>
<dbReference type="SUPFAM" id="SSF51905">
    <property type="entry name" value="FAD/NAD(P)-binding domain"/>
    <property type="match status" value="1"/>
</dbReference>
<dbReference type="Gene3D" id="3.30.390.30">
    <property type="match status" value="1"/>
</dbReference>